<keyword evidence="3 6" id="KW-0653">Protein transport</keyword>
<dbReference type="InterPro" id="IPR050431">
    <property type="entry name" value="Adaptor_comp_med_subunit"/>
</dbReference>
<evidence type="ECO:0000259" key="8">
    <source>
        <dbReference type="PROSITE" id="PS51072"/>
    </source>
</evidence>
<sequence length="501" mass="58081">MSAALFILDEELHLLVARSLKPIPSLLEPLEWFIKDPKKEPILQNNGYNYIYIQRDDLLFVSMNYGTINVNPMTTFAYLVQLHQLFQKYLGQQLNKVLVCDNINVIHELIDESIDMGIPQLTDYNIIRDYIKVKVVMKSPDSDDDDPSASKKEKGVIKKTGSKKENDSKASDENYINSFIAKTMTSAISWRPKGIHYNKNEFFLDVIEQQEYLVDFDREQVRSNAIHGSIKCRSYLSGMPSLTVGFNDIITRLNSSNQIRYHQCVDLNYLASDGQIRFIPPDGEFQLCSYKLPRPVAELPMISLDAFNVKLKPSKKPDGIDRLVLSVTISTNFKRQDSTSFLNIKVPLTKIFSQWEVDLSFQPRFKCDKGNVMFNITDDYILWELGKIKGGKENSRLTMQSEFHLYYHQRYEKLNQDLSQSMDPPPARCGPHLEELYQQTHDNPQQISKSTLLKIDFEVPYYTLSGLKVQFLKIDEQQLNFQSFPWIRSKTVNHEVYAYQL</sequence>
<dbReference type="STRING" id="45286.A0A0X8HWY3"/>
<dbReference type="EMBL" id="CP014248">
    <property type="protein sequence ID" value="AMD22940.1"/>
    <property type="molecule type" value="Genomic_DNA"/>
</dbReference>
<organism evidence="9 10">
    <name type="scientific">Eremothecium sinecaudum</name>
    <dbReference type="NCBI Taxonomy" id="45286"/>
    <lineage>
        <taxon>Eukaryota</taxon>
        <taxon>Fungi</taxon>
        <taxon>Dikarya</taxon>
        <taxon>Ascomycota</taxon>
        <taxon>Saccharomycotina</taxon>
        <taxon>Saccharomycetes</taxon>
        <taxon>Saccharomycetales</taxon>
        <taxon>Saccharomycetaceae</taxon>
        <taxon>Eremothecium</taxon>
    </lineage>
</organism>
<feature type="region of interest" description="Disordered" evidence="7">
    <location>
        <begin position="139"/>
        <end position="169"/>
    </location>
</feature>
<dbReference type="Gene3D" id="3.30.450.60">
    <property type="match status" value="1"/>
</dbReference>
<dbReference type="AlphaFoldDB" id="A0A0X8HWY3"/>
<evidence type="ECO:0000256" key="5">
    <source>
        <dbReference type="ARBA" id="ARBA00023329"/>
    </source>
</evidence>
<accession>A0A0X8HWY3</accession>
<dbReference type="SUPFAM" id="SSF49447">
    <property type="entry name" value="Second domain of Mu2 adaptin subunit (ap50) of ap2 adaptor"/>
    <property type="match status" value="1"/>
</dbReference>
<dbReference type="Gene3D" id="2.60.40.1170">
    <property type="entry name" value="Mu homology domain, subdomain B"/>
    <property type="match status" value="2"/>
</dbReference>
<keyword evidence="2 6" id="KW-0813">Transport</keyword>
<dbReference type="GO" id="GO:0006886">
    <property type="term" value="P:intracellular protein transport"/>
    <property type="evidence" value="ECO:0007669"/>
    <property type="project" value="UniProtKB-UniRule"/>
</dbReference>
<dbReference type="InterPro" id="IPR028565">
    <property type="entry name" value="MHD"/>
</dbReference>
<dbReference type="RefSeq" id="XP_017989936.1">
    <property type="nucleotide sequence ID" value="XM_018134447.1"/>
</dbReference>
<keyword evidence="10" id="KW-1185">Reference proteome</keyword>
<evidence type="ECO:0000256" key="7">
    <source>
        <dbReference type="SAM" id="MobiDB-lite"/>
    </source>
</evidence>
<dbReference type="SUPFAM" id="SSF64356">
    <property type="entry name" value="SNARE-like"/>
    <property type="match status" value="1"/>
</dbReference>
<dbReference type="InterPro" id="IPR011012">
    <property type="entry name" value="Longin-like_dom_sf"/>
</dbReference>
<dbReference type="GO" id="GO:0016192">
    <property type="term" value="P:vesicle-mediated transport"/>
    <property type="evidence" value="ECO:0007669"/>
    <property type="project" value="InterPro"/>
</dbReference>
<dbReference type="InterPro" id="IPR001392">
    <property type="entry name" value="Clathrin_mu"/>
</dbReference>
<gene>
    <name evidence="9" type="ORF">AW171_hschr85011</name>
</gene>
<comment type="similarity">
    <text evidence="6">Belongs to the adaptor complexes medium subunit family.</text>
</comment>
<dbReference type="PANTHER" id="PTHR10529">
    <property type="entry name" value="AP COMPLEX SUBUNIT MU"/>
    <property type="match status" value="1"/>
</dbReference>
<name>A0A0X8HWY3_9SACH</name>
<dbReference type="GO" id="GO:0030131">
    <property type="term" value="C:clathrin adaptor complex"/>
    <property type="evidence" value="ECO:0007669"/>
    <property type="project" value="UniProtKB-UniRule"/>
</dbReference>
<dbReference type="Pfam" id="PF00928">
    <property type="entry name" value="Adap_comp_sub"/>
    <property type="match status" value="1"/>
</dbReference>
<feature type="domain" description="MHD" evidence="8">
    <location>
        <begin position="199"/>
        <end position="500"/>
    </location>
</feature>
<protein>
    <submittedName>
        <fullName evidence="9">HHR171Wp</fullName>
    </submittedName>
</protein>
<feature type="compositionally biased region" description="Basic and acidic residues" evidence="7">
    <location>
        <begin position="148"/>
        <end position="169"/>
    </location>
</feature>
<evidence type="ECO:0000256" key="3">
    <source>
        <dbReference type="ARBA" id="ARBA00022927"/>
    </source>
</evidence>
<keyword evidence="4" id="KW-0472">Membrane</keyword>
<dbReference type="InterPro" id="IPR018240">
    <property type="entry name" value="Clathrin_mu_CS"/>
</dbReference>
<proteinExistence type="inferred from homology"/>
<reference evidence="9 10" key="1">
    <citation type="submission" date="2016-01" db="EMBL/GenBank/DDBJ databases">
        <title>Genome sequence of the yeast Holleya sinecauda.</title>
        <authorList>
            <person name="Dietrich F.S."/>
        </authorList>
    </citation>
    <scope>NUCLEOTIDE SEQUENCE [LARGE SCALE GENOMIC DNA]</scope>
    <source>
        <strain evidence="9 10">ATCC 58844</strain>
    </source>
</reference>
<dbReference type="PROSITE" id="PS51072">
    <property type="entry name" value="MHD"/>
    <property type="match status" value="1"/>
</dbReference>
<dbReference type="InterPro" id="IPR036168">
    <property type="entry name" value="AP2_Mu_C_sf"/>
</dbReference>
<evidence type="ECO:0000256" key="1">
    <source>
        <dbReference type="ARBA" id="ARBA00004156"/>
    </source>
</evidence>
<evidence type="ECO:0000313" key="10">
    <source>
        <dbReference type="Proteomes" id="UP000243052"/>
    </source>
</evidence>
<dbReference type="PRINTS" id="PR00314">
    <property type="entry name" value="CLATHRINADPT"/>
</dbReference>
<comment type="subcellular location">
    <subcellularLocation>
        <location evidence="1">Cytoplasmic vesicle membrane</location>
    </subcellularLocation>
</comment>
<dbReference type="PIRSF" id="PIRSF005992">
    <property type="entry name" value="Clathrin_mu"/>
    <property type="match status" value="1"/>
</dbReference>
<evidence type="ECO:0000256" key="2">
    <source>
        <dbReference type="ARBA" id="ARBA00022448"/>
    </source>
</evidence>
<dbReference type="PROSITE" id="PS00990">
    <property type="entry name" value="CLAT_ADAPTOR_M_1"/>
    <property type="match status" value="1"/>
</dbReference>
<dbReference type="GeneID" id="28726317"/>
<dbReference type="PROSITE" id="PS00991">
    <property type="entry name" value="CLAT_ADAPTOR_M_2"/>
    <property type="match status" value="1"/>
</dbReference>
<keyword evidence="5" id="KW-0968">Cytoplasmic vesicle</keyword>
<dbReference type="Proteomes" id="UP000243052">
    <property type="component" value="Chromosome viii"/>
</dbReference>
<evidence type="ECO:0000256" key="4">
    <source>
        <dbReference type="ARBA" id="ARBA00023136"/>
    </source>
</evidence>
<dbReference type="GO" id="GO:0030659">
    <property type="term" value="C:cytoplasmic vesicle membrane"/>
    <property type="evidence" value="ECO:0007669"/>
    <property type="project" value="UniProtKB-SubCell"/>
</dbReference>
<evidence type="ECO:0000256" key="6">
    <source>
        <dbReference type="PIRNR" id="PIRNR005992"/>
    </source>
</evidence>
<dbReference type="OrthoDB" id="10259133at2759"/>
<evidence type="ECO:0000313" key="9">
    <source>
        <dbReference type="EMBL" id="AMD22940.1"/>
    </source>
</evidence>